<dbReference type="PANTHER" id="PTHR13622">
    <property type="entry name" value="THIAMIN PYROPHOSPHOKINASE"/>
    <property type="match status" value="1"/>
</dbReference>
<dbReference type="InterPro" id="IPR036759">
    <property type="entry name" value="TPK_catalytic_sf"/>
</dbReference>
<keyword evidence="7" id="KW-1185">Reference proteome</keyword>
<evidence type="ECO:0000256" key="4">
    <source>
        <dbReference type="ARBA" id="ARBA00022840"/>
    </source>
</evidence>
<dbReference type="GO" id="GO:0016301">
    <property type="term" value="F:kinase activity"/>
    <property type="evidence" value="ECO:0007669"/>
    <property type="project" value="UniProtKB-KW"/>
</dbReference>
<keyword evidence="3" id="KW-0418">Kinase</keyword>
<dbReference type="Proteomes" id="UP000291022">
    <property type="component" value="Unassembled WGS sequence"/>
</dbReference>
<evidence type="ECO:0000259" key="5">
    <source>
        <dbReference type="Pfam" id="PF04263"/>
    </source>
</evidence>
<evidence type="ECO:0000256" key="1">
    <source>
        <dbReference type="ARBA" id="ARBA00022679"/>
    </source>
</evidence>
<dbReference type="Pfam" id="PF04263">
    <property type="entry name" value="TPK_catalytic"/>
    <property type="match status" value="1"/>
</dbReference>
<dbReference type="PANTHER" id="PTHR13622:SF8">
    <property type="entry name" value="THIAMIN PYROPHOSPHOKINASE 1"/>
    <property type="match status" value="1"/>
</dbReference>
<reference evidence="6" key="2">
    <citation type="submission" date="2025-08" db="UniProtKB">
        <authorList>
            <consortium name="Ensembl"/>
        </authorList>
    </citation>
    <scope>IDENTIFICATION</scope>
</reference>
<reference evidence="7" key="1">
    <citation type="submission" date="2016-06" db="EMBL/GenBank/DDBJ databases">
        <title>De novo assembly and RNA-Seq shows season-dependent expression and editing in black bear kidneys.</title>
        <authorList>
            <person name="Korstanje R."/>
            <person name="Srivastava A."/>
            <person name="Sarsani V.K."/>
            <person name="Sheehan S.M."/>
            <person name="Seger R.L."/>
            <person name="Barter M.E."/>
            <person name="Lindqvist C."/>
            <person name="Brody L.C."/>
            <person name="Mullikin J.C."/>
        </authorList>
    </citation>
    <scope>NUCLEOTIDE SEQUENCE [LARGE SCALE GENOMIC DNA]</scope>
</reference>
<evidence type="ECO:0000256" key="3">
    <source>
        <dbReference type="ARBA" id="ARBA00022777"/>
    </source>
</evidence>
<dbReference type="Gene3D" id="2.60.120.320">
    <property type="entry name" value="Thiamin pyrophosphokinase, thiamin-binding domain"/>
    <property type="match status" value="1"/>
</dbReference>
<dbReference type="InterPro" id="IPR006282">
    <property type="entry name" value="Thi_PPkinase"/>
</dbReference>
<dbReference type="GeneTree" id="ENSGT00390000016016"/>
<dbReference type="SUPFAM" id="SSF63999">
    <property type="entry name" value="Thiamin pyrophosphokinase, catalytic domain"/>
    <property type="match status" value="1"/>
</dbReference>
<evidence type="ECO:0000256" key="2">
    <source>
        <dbReference type="ARBA" id="ARBA00022741"/>
    </source>
</evidence>
<organism evidence="6 7">
    <name type="scientific">Ursus americanus</name>
    <name type="common">American black bear</name>
    <name type="synonym">Euarctos americanus</name>
    <dbReference type="NCBI Taxonomy" id="9643"/>
    <lineage>
        <taxon>Eukaryota</taxon>
        <taxon>Metazoa</taxon>
        <taxon>Chordata</taxon>
        <taxon>Craniata</taxon>
        <taxon>Vertebrata</taxon>
        <taxon>Euteleostomi</taxon>
        <taxon>Mammalia</taxon>
        <taxon>Eutheria</taxon>
        <taxon>Laurasiatheria</taxon>
        <taxon>Carnivora</taxon>
        <taxon>Caniformia</taxon>
        <taxon>Ursidae</taxon>
        <taxon>Ursus</taxon>
    </lineage>
</organism>
<keyword evidence="2" id="KW-0547">Nucleotide-binding</keyword>
<accession>A0A452RNC4</accession>
<protein>
    <recommendedName>
        <fullName evidence="5">Thiamin pyrophosphokinase catalytic domain-containing protein</fullName>
    </recommendedName>
</protein>
<dbReference type="GO" id="GO:0004788">
    <property type="term" value="F:thiamine diphosphokinase activity"/>
    <property type="evidence" value="ECO:0007669"/>
    <property type="project" value="InterPro"/>
</dbReference>
<evidence type="ECO:0000313" key="7">
    <source>
        <dbReference type="Proteomes" id="UP000291022"/>
    </source>
</evidence>
<keyword evidence="1" id="KW-0808">Transferase</keyword>
<reference evidence="6" key="3">
    <citation type="submission" date="2025-09" db="UniProtKB">
        <authorList>
            <consortium name="Ensembl"/>
        </authorList>
    </citation>
    <scope>IDENTIFICATION</scope>
</reference>
<keyword evidence="4" id="KW-0067">ATP-binding</keyword>
<sequence length="251" mass="28074">DNEDIGGTIPFTPSNNASSLLPALSNPIDWVAFLKVNKQVVLIVDLLGILCFSFLPEFINGDFDSIRPEVKEYYAAKGCELISTPDQDHTDFTKCLELLQKKIEEKDLQVDVIVTLGGLGGRFDQIMASVNTLFRATCITPVPIIIIQEESLIYLLQPVTWDYWISSIYRLLSVVCLENSAIGFSNSVLTLLYSLPWQLQLTVIKILQLHHVYLKTSLSRFGCFHLPGLRSEAHPLCSIPLSCFSRVCSCC</sequence>
<feature type="domain" description="Thiamin pyrophosphokinase catalytic" evidence="5">
    <location>
        <begin position="53"/>
        <end position="136"/>
    </location>
</feature>
<dbReference type="GO" id="GO:0006772">
    <property type="term" value="P:thiamine metabolic process"/>
    <property type="evidence" value="ECO:0007669"/>
    <property type="project" value="InterPro"/>
</dbReference>
<dbReference type="GO" id="GO:0005524">
    <property type="term" value="F:ATP binding"/>
    <property type="evidence" value="ECO:0007669"/>
    <property type="project" value="UniProtKB-KW"/>
</dbReference>
<dbReference type="NCBIfam" id="TIGR01378">
    <property type="entry name" value="thi_PPkinase"/>
    <property type="match status" value="1"/>
</dbReference>
<dbReference type="Ensembl" id="ENSUAMT00000023143.1">
    <property type="protein sequence ID" value="ENSUAMP00000020703.1"/>
    <property type="gene ID" value="ENSUAMG00000016298.1"/>
</dbReference>
<dbReference type="GO" id="GO:0009229">
    <property type="term" value="P:thiamine diphosphate biosynthetic process"/>
    <property type="evidence" value="ECO:0007669"/>
    <property type="project" value="InterPro"/>
</dbReference>
<dbReference type="AlphaFoldDB" id="A0A452RNC4"/>
<name>A0A452RNC4_URSAM</name>
<proteinExistence type="predicted"/>
<dbReference type="InterPro" id="IPR007371">
    <property type="entry name" value="TPK_catalytic"/>
</dbReference>
<dbReference type="Gene3D" id="3.40.50.10240">
    <property type="entry name" value="Thiamin pyrophosphokinase, catalytic domain"/>
    <property type="match status" value="1"/>
</dbReference>
<dbReference type="STRING" id="9643.ENSUAMP00000020703"/>
<dbReference type="FunFam" id="3.40.50.10240:FF:000004">
    <property type="entry name" value="Thiamin pyrophosphokinase 1"/>
    <property type="match status" value="1"/>
</dbReference>
<dbReference type="CDD" id="cd07995">
    <property type="entry name" value="TPK"/>
    <property type="match status" value="1"/>
</dbReference>
<evidence type="ECO:0000313" key="6">
    <source>
        <dbReference type="Ensembl" id="ENSUAMP00000020703.1"/>
    </source>
</evidence>